<keyword evidence="2" id="KW-1185">Reference proteome</keyword>
<organism evidence="2 3">
    <name type="scientific">Ditylenchus dipsaci</name>
    <dbReference type="NCBI Taxonomy" id="166011"/>
    <lineage>
        <taxon>Eukaryota</taxon>
        <taxon>Metazoa</taxon>
        <taxon>Ecdysozoa</taxon>
        <taxon>Nematoda</taxon>
        <taxon>Chromadorea</taxon>
        <taxon>Rhabditida</taxon>
        <taxon>Tylenchina</taxon>
        <taxon>Tylenchomorpha</taxon>
        <taxon>Sphaerularioidea</taxon>
        <taxon>Anguinidae</taxon>
        <taxon>Anguininae</taxon>
        <taxon>Ditylenchus</taxon>
    </lineage>
</organism>
<feature type="transmembrane region" description="Helical" evidence="1">
    <location>
        <begin position="57"/>
        <end position="78"/>
    </location>
</feature>
<dbReference type="WBParaSite" id="jg23175">
    <property type="protein sequence ID" value="jg23175"/>
    <property type="gene ID" value="jg23175"/>
</dbReference>
<evidence type="ECO:0000256" key="1">
    <source>
        <dbReference type="SAM" id="Phobius"/>
    </source>
</evidence>
<protein>
    <submittedName>
        <fullName evidence="3">Uncharacterized protein</fullName>
    </submittedName>
</protein>
<accession>A0A915DSW0</accession>
<keyword evidence="1" id="KW-0812">Transmembrane</keyword>
<keyword evidence="1" id="KW-0472">Membrane</keyword>
<feature type="transmembrane region" description="Helical" evidence="1">
    <location>
        <begin position="27"/>
        <end position="51"/>
    </location>
</feature>
<reference evidence="3" key="1">
    <citation type="submission" date="2022-11" db="UniProtKB">
        <authorList>
            <consortium name="WormBaseParasite"/>
        </authorList>
    </citation>
    <scope>IDENTIFICATION</scope>
</reference>
<evidence type="ECO:0000313" key="3">
    <source>
        <dbReference type="WBParaSite" id="jg23175"/>
    </source>
</evidence>
<dbReference type="AlphaFoldDB" id="A0A915DSW0"/>
<keyword evidence="1" id="KW-1133">Transmembrane helix</keyword>
<evidence type="ECO:0000313" key="2">
    <source>
        <dbReference type="Proteomes" id="UP000887574"/>
    </source>
</evidence>
<sequence length="180" mass="20549">MPKDQEYIHCCGCSHVHIEKAVTAISCFYIVLGIIIAGLTLVDFAVFIGFSNLSFRFVLHFISSILPIIAGVFGLLAVKYKKSGFYHFQYFMIWKILIFEALKHALSLIFARHGPESSDTVYSILKHLLRITDTSILDKILPVTMFAIVAAICLYFQWIVRKAWKRSMQTNLPETERSLP</sequence>
<name>A0A915DSW0_9BILA</name>
<feature type="transmembrane region" description="Helical" evidence="1">
    <location>
        <begin position="90"/>
        <end position="111"/>
    </location>
</feature>
<dbReference type="Proteomes" id="UP000887574">
    <property type="component" value="Unplaced"/>
</dbReference>
<feature type="transmembrane region" description="Helical" evidence="1">
    <location>
        <begin position="140"/>
        <end position="160"/>
    </location>
</feature>
<proteinExistence type="predicted"/>